<comment type="caution">
    <text evidence="2">The sequence shown here is derived from an EMBL/GenBank/DDBJ whole genome shotgun (WGS) entry which is preliminary data.</text>
</comment>
<proteinExistence type="predicted"/>
<evidence type="ECO:0000256" key="1">
    <source>
        <dbReference type="SAM" id="MobiDB-lite"/>
    </source>
</evidence>
<protein>
    <submittedName>
        <fullName evidence="2">Uncharacterized protein</fullName>
    </submittedName>
</protein>
<sequence length="217" mass="24496">MGRAEEAGLRMELGPEAERLVFPPTPAPYSIPQITSKAMMQSIVDFAEAAPTTAKFWTRRGKEPKTQQGLIGQYVEWRALAGYDYMNPVRQNQLDQQWDAYVAGDEKFDKWWLNKKKRQPIAEIKALRTPGKIGKMMRKRITDTGGITPLGRSVAKDKPRSVIPMDPSLFGVHAARGIVSAMKPAPPVSEQQPIRQRNRRTGQERISYDGGKTWSMQ</sequence>
<feature type="region of interest" description="Disordered" evidence="1">
    <location>
        <begin position="182"/>
        <end position="217"/>
    </location>
</feature>
<dbReference type="AlphaFoldDB" id="X1B0H7"/>
<name>X1B0H7_9ZZZZ</name>
<evidence type="ECO:0000313" key="2">
    <source>
        <dbReference type="EMBL" id="GAG89194.1"/>
    </source>
</evidence>
<organism evidence="2">
    <name type="scientific">marine sediment metagenome</name>
    <dbReference type="NCBI Taxonomy" id="412755"/>
    <lineage>
        <taxon>unclassified sequences</taxon>
        <taxon>metagenomes</taxon>
        <taxon>ecological metagenomes</taxon>
    </lineage>
</organism>
<reference evidence="2" key="1">
    <citation type="journal article" date="2014" name="Front. Microbiol.">
        <title>High frequency of phylogenetically diverse reductive dehalogenase-homologous genes in deep subseafloor sedimentary metagenomes.</title>
        <authorList>
            <person name="Kawai M."/>
            <person name="Futagami T."/>
            <person name="Toyoda A."/>
            <person name="Takaki Y."/>
            <person name="Nishi S."/>
            <person name="Hori S."/>
            <person name="Arai W."/>
            <person name="Tsubouchi T."/>
            <person name="Morono Y."/>
            <person name="Uchiyama I."/>
            <person name="Ito T."/>
            <person name="Fujiyama A."/>
            <person name="Inagaki F."/>
            <person name="Takami H."/>
        </authorList>
    </citation>
    <scope>NUCLEOTIDE SEQUENCE</scope>
    <source>
        <strain evidence="2">Expedition CK06-06</strain>
    </source>
</reference>
<dbReference type="EMBL" id="BART01010505">
    <property type="protein sequence ID" value="GAG89194.1"/>
    <property type="molecule type" value="Genomic_DNA"/>
</dbReference>
<gene>
    <name evidence="2" type="ORF">S01H4_22809</name>
</gene>
<accession>X1B0H7</accession>